<keyword evidence="4" id="KW-0349">Heme</keyword>
<evidence type="ECO:0000256" key="7">
    <source>
        <dbReference type="ARBA" id="ARBA00023004"/>
    </source>
</evidence>
<dbReference type="OrthoDB" id="2789670at2759"/>
<dbReference type="PANTHER" id="PTHR46300:SF7">
    <property type="entry name" value="P450, PUTATIVE (EUROFUNG)-RELATED"/>
    <property type="match status" value="1"/>
</dbReference>
<keyword evidence="6" id="KW-0560">Oxidoreductase</keyword>
<protein>
    <submittedName>
        <fullName evidence="9">Cytochrome P450</fullName>
    </submittedName>
</protein>
<organism evidence="9 10">
    <name type="scientific">Schizopora paradoxa</name>
    <dbReference type="NCBI Taxonomy" id="27342"/>
    <lineage>
        <taxon>Eukaryota</taxon>
        <taxon>Fungi</taxon>
        <taxon>Dikarya</taxon>
        <taxon>Basidiomycota</taxon>
        <taxon>Agaricomycotina</taxon>
        <taxon>Agaricomycetes</taxon>
        <taxon>Hymenochaetales</taxon>
        <taxon>Schizoporaceae</taxon>
        <taxon>Schizopora</taxon>
    </lineage>
</organism>
<evidence type="ECO:0000313" key="10">
    <source>
        <dbReference type="Proteomes" id="UP000053477"/>
    </source>
</evidence>
<dbReference type="Proteomes" id="UP000053477">
    <property type="component" value="Unassembled WGS sequence"/>
</dbReference>
<dbReference type="InterPro" id="IPR002401">
    <property type="entry name" value="Cyt_P450_E_grp-I"/>
</dbReference>
<dbReference type="EMBL" id="KQ085902">
    <property type="protein sequence ID" value="KLO17678.1"/>
    <property type="molecule type" value="Genomic_DNA"/>
</dbReference>
<gene>
    <name evidence="9" type="ORF">SCHPADRAFT_156334</name>
</gene>
<comment type="similarity">
    <text evidence="3">Belongs to the cytochrome P450 family.</text>
</comment>
<dbReference type="PRINTS" id="PR00463">
    <property type="entry name" value="EP450I"/>
</dbReference>
<sequence>MLEQGGANADKEVIKNSAATAYVAGEYSTVASTLAFILAIVNYPEVQRKAQAEIDRVVGTDRLPTFQDRESLPYVMAICKETLRWHTVVPEGGDIHWF</sequence>
<dbReference type="InterPro" id="IPR001128">
    <property type="entry name" value="Cyt_P450"/>
</dbReference>
<dbReference type="AlphaFoldDB" id="A0A0H2S7P4"/>
<keyword evidence="7" id="KW-0408">Iron</keyword>
<evidence type="ECO:0000256" key="8">
    <source>
        <dbReference type="ARBA" id="ARBA00023033"/>
    </source>
</evidence>
<dbReference type="InParanoid" id="A0A0H2S7P4"/>
<dbReference type="InterPro" id="IPR050364">
    <property type="entry name" value="Cytochrome_P450_fung"/>
</dbReference>
<evidence type="ECO:0000313" key="9">
    <source>
        <dbReference type="EMBL" id="KLO17678.1"/>
    </source>
</evidence>
<evidence type="ECO:0000256" key="6">
    <source>
        <dbReference type="ARBA" id="ARBA00023002"/>
    </source>
</evidence>
<dbReference type="SUPFAM" id="SSF48264">
    <property type="entry name" value="Cytochrome P450"/>
    <property type="match status" value="1"/>
</dbReference>
<dbReference type="PRINTS" id="PR00385">
    <property type="entry name" value="P450"/>
</dbReference>
<evidence type="ECO:0000256" key="2">
    <source>
        <dbReference type="ARBA" id="ARBA00005179"/>
    </source>
</evidence>
<dbReference type="GO" id="GO:0005506">
    <property type="term" value="F:iron ion binding"/>
    <property type="evidence" value="ECO:0007669"/>
    <property type="project" value="InterPro"/>
</dbReference>
<dbReference type="Gene3D" id="1.10.630.10">
    <property type="entry name" value="Cytochrome P450"/>
    <property type="match status" value="1"/>
</dbReference>
<proteinExistence type="inferred from homology"/>
<dbReference type="PANTHER" id="PTHR46300">
    <property type="entry name" value="P450, PUTATIVE (EUROFUNG)-RELATED-RELATED"/>
    <property type="match status" value="1"/>
</dbReference>
<dbReference type="GO" id="GO:0004497">
    <property type="term" value="F:monooxygenase activity"/>
    <property type="evidence" value="ECO:0007669"/>
    <property type="project" value="UniProtKB-KW"/>
</dbReference>
<evidence type="ECO:0000256" key="1">
    <source>
        <dbReference type="ARBA" id="ARBA00001971"/>
    </source>
</evidence>
<dbReference type="GO" id="GO:0016705">
    <property type="term" value="F:oxidoreductase activity, acting on paired donors, with incorporation or reduction of molecular oxygen"/>
    <property type="evidence" value="ECO:0007669"/>
    <property type="project" value="InterPro"/>
</dbReference>
<keyword evidence="10" id="KW-1185">Reference proteome</keyword>
<evidence type="ECO:0000256" key="4">
    <source>
        <dbReference type="ARBA" id="ARBA00022617"/>
    </source>
</evidence>
<evidence type="ECO:0000256" key="5">
    <source>
        <dbReference type="ARBA" id="ARBA00022723"/>
    </source>
</evidence>
<keyword evidence="5" id="KW-0479">Metal-binding</keyword>
<dbReference type="GO" id="GO:0020037">
    <property type="term" value="F:heme binding"/>
    <property type="evidence" value="ECO:0007669"/>
    <property type="project" value="InterPro"/>
</dbReference>
<dbReference type="InterPro" id="IPR036396">
    <property type="entry name" value="Cyt_P450_sf"/>
</dbReference>
<dbReference type="Pfam" id="PF00067">
    <property type="entry name" value="p450"/>
    <property type="match status" value="1"/>
</dbReference>
<evidence type="ECO:0000256" key="3">
    <source>
        <dbReference type="ARBA" id="ARBA00010617"/>
    </source>
</evidence>
<dbReference type="STRING" id="27342.A0A0H2S7P4"/>
<reference evidence="9 10" key="1">
    <citation type="submission" date="2015-04" db="EMBL/GenBank/DDBJ databases">
        <title>Complete genome sequence of Schizopora paradoxa KUC8140, a cosmopolitan wood degrader in East Asia.</title>
        <authorList>
            <consortium name="DOE Joint Genome Institute"/>
            <person name="Min B."/>
            <person name="Park H."/>
            <person name="Jang Y."/>
            <person name="Kim J.-J."/>
            <person name="Kim K.H."/>
            <person name="Pangilinan J."/>
            <person name="Lipzen A."/>
            <person name="Riley R."/>
            <person name="Grigoriev I.V."/>
            <person name="Spatafora J.W."/>
            <person name="Choi I.-G."/>
        </authorList>
    </citation>
    <scope>NUCLEOTIDE SEQUENCE [LARGE SCALE GENOMIC DNA]</scope>
    <source>
        <strain evidence="9 10">KUC8140</strain>
    </source>
</reference>
<comment type="pathway">
    <text evidence="2">Secondary metabolite biosynthesis.</text>
</comment>
<comment type="cofactor">
    <cofactor evidence="1">
        <name>heme</name>
        <dbReference type="ChEBI" id="CHEBI:30413"/>
    </cofactor>
</comment>
<accession>A0A0H2S7P4</accession>
<name>A0A0H2S7P4_9AGAM</name>
<keyword evidence="8" id="KW-0503">Monooxygenase</keyword>